<dbReference type="PROSITE" id="PS50082">
    <property type="entry name" value="WD_REPEATS_2"/>
    <property type="match status" value="4"/>
</dbReference>
<keyword evidence="1 3" id="KW-0853">WD repeat</keyword>
<feature type="repeat" description="WD" evidence="3">
    <location>
        <begin position="181"/>
        <end position="222"/>
    </location>
</feature>
<evidence type="ECO:0000313" key="5">
    <source>
        <dbReference type="EMBL" id="CAG5084644.1"/>
    </source>
</evidence>
<proteinExistence type="predicted"/>
<dbReference type="InterPro" id="IPR036322">
    <property type="entry name" value="WD40_repeat_dom_sf"/>
</dbReference>
<gene>
    <name evidence="5" type="ORF">OKIOD_LOCUS2258</name>
</gene>
<dbReference type="PRINTS" id="PR00320">
    <property type="entry name" value="GPROTEINBRPT"/>
</dbReference>
<dbReference type="InterPro" id="IPR019775">
    <property type="entry name" value="WD40_repeat_CS"/>
</dbReference>
<feature type="repeat" description="WD" evidence="3">
    <location>
        <begin position="131"/>
        <end position="163"/>
    </location>
</feature>
<evidence type="ECO:0000256" key="2">
    <source>
        <dbReference type="ARBA" id="ARBA00022737"/>
    </source>
</evidence>
<dbReference type="InterPro" id="IPR015943">
    <property type="entry name" value="WD40/YVTN_repeat-like_dom_sf"/>
</dbReference>
<name>A0ABN7RX58_OIKDI</name>
<reference evidence="5 6" key="1">
    <citation type="submission" date="2021-04" db="EMBL/GenBank/DDBJ databases">
        <authorList>
            <person name="Bliznina A."/>
        </authorList>
    </citation>
    <scope>NUCLEOTIDE SEQUENCE [LARGE SCALE GENOMIC DNA]</scope>
</reference>
<feature type="compositionally biased region" description="Basic and acidic residues" evidence="4">
    <location>
        <begin position="37"/>
        <end position="53"/>
    </location>
</feature>
<feature type="compositionally biased region" description="Polar residues" evidence="4">
    <location>
        <begin position="15"/>
        <end position="27"/>
    </location>
</feature>
<organism evidence="5 6">
    <name type="scientific">Oikopleura dioica</name>
    <name type="common">Tunicate</name>
    <dbReference type="NCBI Taxonomy" id="34765"/>
    <lineage>
        <taxon>Eukaryota</taxon>
        <taxon>Metazoa</taxon>
        <taxon>Chordata</taxon>
        <taxon>Tunicata</taxon>
        <taxon>Appendicularia</taxon>
        <taxon>Copelata</taxon>
        <taxon>Oikopleuridae</taxon>
        <taxon>Oikopleura</taxon>
    </lineage>
</organism>
<dbReference type="CDD" id="cd00200">
    <property type="entry name" value="WD40"/>
    <property type="match status" value="1"/>
</dbReference>
<keyword evidence="6" id="KW-1185">Reference proteome</keyword>
<dbReference type="SMART" id="SM00320">
    <property type="entry name" value="WD40"/>
    <property type="match status" value="5"/>
</dbReference>
<dbReference type="InterPro" id="IPR020472">
    <property type="entry name" value="WD40_PAC1"/>
</dbReference>
<keyword evidence="2" id="KW-0677">Repeat</keyword>
<accession>A0ABN7RX58</accession>
<dbReference type="Pfam" id="PF00400">
    <property type="entry name" value="WD40"/>
    <property type="match status" value="4"/>
</dbReference>
<dbReference type="Gene3D" id="2.130.10.10">
    <property type="entry name" value="YVTN repeat-like/Quinoprotein amine dehydrogenase"/>
    <property type="match status" value="2"/>
</dbReference>
<feature type="region of interest" description="Disordered" evidence="4">
    <location>
        <begin position="15"/>
        <end position="55"/>
    </location>
</feature>
<dbReference type="PANTHER" id="PTHR19879">
    <property type="entry name" value="TRANSCRIPTION INITIATION FACTOR TFIID"/>
    <property type="match status" value="1"/>
</dbReference>
<evidence type="ECO:0000256" key="3">
    <source>
        <dbReference type="PROSITE-ProRule" id="PRU00221"/>
    </source>
</evidence>
<dbReference type="EMBL" id="OU015568">
    <property type="protein sequence ID" value="CAG5084644.1"/>
    <property type="molecule type" value="Genomic_DNA"/>
</dbReference>
<dbReference type="InterPro" id="IPR001680">
    <property type="entry name" value="WD40_rpt"/>
</dbReference>
<evidence type="ECO:0000256" key="1">
    <source>
        <dbReference type="ARBA" id="ARBA00022574"/>
    </source>
</evidence>
<dbReference type="SUPFAM" id="SSF50978">
    <property type="entry name" value="WD40 repeat-like"/>
    <property type="match status" value="1"/>
</dbReference>
<protein>
    <submittedName>
        <fullName evidence="5">Oidioi.mRNA.OKI2018_I69.PAR.g10700.t1.cds</fullName>
    </submittedName>
</protein>
<evidence type="ECO:0000313" key="6">
    <source>
        <dbReference type="Proteomes" id="UP001158576"/>
    </source>
</evidence>
<dbReference type="PANTHER" id="PTHR19879:SF1">
    <property type="entry name" value="CANNONBALL-RELATED"/>
    <property type="match status" value="1"/>
</dbReference>
<sequence length="393" mass="44236">MKKSAYHRSTYLSKNFANPSESSNNFPLDQIRHQHRRESSRIDLRDFSADSSRKRPCRRKCGRAALQIPPKLREMTDTFDPYISDIDHYSLSLPNKVTCCSTAFNKKFLACCRSDSITTLVDVKRKVKIDLKSHSGPVFASTFLRHSDYLLTGGRDRTVRLWNTSEFINSREGAVSLDFIYRGHTSHVTDIAASSLDLYFATASDDTTARLWRIESDQNLRVFVGHLDAVNTVAFHPNSNYVLTGSDDGSVRLWDVNTAKCQRVFGIDPKGEQGGLETAVLSVSMNPNGREVAASYRDGTIRVYDLKEARATLEYATTQVATQLSYNADGSLLASIYDEALRIWNSEKEVCKLQPKFNISEFENDENEAQNELKKSLVSVYFEGTGDLTLISS</sequence>
<feature type="repeat" description="WD" evidence="3">
    <location>
        <begin position="223"/>
        <end position="264"/>
    </location>
</feature>
<evidence type="ECO:0000256" key="4">
    <source>
        <dbReference type="SAM" id="MobiDB-lite"/>
    </source>
</evidence>
<dbReference type="Proteomes" id="UP001158576">
    <property type="component" value="Chromosome PAR"/>
</dbReference>
<dbReference type="PROSITE" id="PS00678">
    <property type="entry name" value="WD_REPEATS_1"/>
    <property type="match status" value="1"/>
</dbReference>
<feature type="repeat" description="WD" evidence="3">
    <location>
        <begin position="273"/>
        <end position="314"/>
    </location>
</feature>
<dbReference type="PROSITE" id="PS50294">
    <property type="entry name" value="WD_REPEATS_REGION"/>
    <property type="match status" value="3"/>
</dbReference>